<dbReference type="Proteomes" id="UP000248918">
    <property type="component" value="Unassembled WGS sequence"/>
</dbReference>
<dbReference type="EMBL" id="QLTK01000050">
    <property type="protein sequence ID" value="RAS17041.1"/>
    <property type="molecule type" value="Genomic_DNA"/>
</dbReference>
<protein>
    <submittedName>
        <fullName evidence="1">Uncharacterized protein</fullName>
    </submittedName>
</protein>
<accession>A0A329B941</accession>
<sequence>MRGRFGAVRVASRMGWAHMHDAEGARSRCVRLRMVHMKSPVARPPGSDVASTCLYQRTIKMEPSVSLSEWLDMSAPARYKPLSRL</sequence>
<evidence type="ECO:0000313" key="1">
    <source>
        <dbReference type="EMBL" id="RAS17041.1"/>
    </source>
</evidence>
<comment type="caution">
    <text evidence="1">The sequence shown here is derived from an EMBL/GenBank/DDBJ whole genome shotgun (WGS) entry which is preliminary data.</text>
</comment>
<proteinExistence type="predicted"/>
<evidence type="ECO:0000313" key="2">
    <source>
        <dbReference type="Proteomes" id="UP000248918"/>
    </source>
</evidence>
<reference evidence="1 2" key="1">
    <citation type="submission" date="2018-06" db="EMBL/GenBank/DDBJ databases">
        <title>Genomic Encyclopedia of Type Strains, Phase III (KMG-III): the genomes of soil and plant-associated and newly described type strains.</title>
        <authorList>
            <person name="Whitman W."/>
        </authorList>
    </citation>
    <scope>NUCLEOTIDE SEQUENCE [LARGE SCALE GENOMIC DNA]</scope>
    <source>
        <strain evidence="1 2">LMG 23644</strain>
    </source>
</reference>
<gene>
    <name evidence="1" type="ORF">BX591_15014</name>
</gene>
<name>A0A329B941_9BURK</name>
<organism evidence="1 2">
    <name type="scientific">Paraburkholderia bryophila</name>
    <dbReference type="NCBI Taxonomy" id="420952"/>
    <lineage>
        <taxon>Bacteria</taxon>
        <taxon>Pseudomonadati</taxon>
        <taxon>Pseudomonadota</taxon>
        <taxon>Betaproteobacteria</taxon>
        <taxon>Burkholderiales</taxon>
        <taxon>Burkholderiaceae</taxon>
        <taxon>Paraburkholderia</taxon>
    </lineage>
</organism>
<dbReference type="AlphaFoldDB" id="A0A329B941"/>